<keyword evidence="4" id="KW-0964">Secreted</keyword>
<dbReference type="Pfam" id="PF00295">
    <property type="entry name" value="Glyco_hydro_28"/>
    <property type="match status" value="1"/>
</dbReference>
<evidence type="ECO:0000256" key="7">
    <source>
        <dbReference type="ARBA" id="ARBA00023316"/>
    </source>
</evidence>
<dbReference type="InterPro" id="IPR012334">
    <property type="entry name" value="Pectin_lyas_fold"/>
</dbReference>
<feature type="active site" evidence="8">
    <location>
        <position position="74"/>
    </location>
</feature>
<keyword evidence="5 9" id="KW-0378">Hydrolase</keyword>
<dbReference type="EMBL" id="JBFOLJ010000006">
    <property type="protein sequence ID" value="KAL2530603.1"/>
    <property type="molecule type" value="Genomic_DNA"/>
</dbReference>
<sequence length="206" mass="22360">MGFHMHITNSNLFRAYRLSITSPADSPNTDGMHISRSNTVKISRTVIKTGDDCISIGQGATNVTIFKITCGPGHGISVGSLGKLPKEMDVQGVIVKNCTLLGTTNGLRIKTYPASDPSRATGMLFQDIIMDNVQNPIIIDQSYGTKSSKPSLVKISNVIYQNVHGTTSTPVAVNLMCSSQVPCQNIRLNNVNLKISRQFETHCYLC</sequence>
<gene>
    <name evidence="10" type="ORF">Fot_23204</name>
</gene>
<dbReference type="GO" id="GO:0016798">
    <property type="term" value="F:hydrolase activity, acting on glycosyl bonds"/>
    <property type="evidence" value="ECO:0007669"/>
    <property type="project" value="UniProtKB-KW"/>
</dbReference>
<comment type="caution">
    <text evidence="10">The sequence shown here is derived from an EMBL/GenBank/DDBJ whole genome shotgun (WGS) entry which is preliminary data.</text>
</comment>
<dbReference type="PROSITE" id="PS00502">
    <property type="entry name" value="POLYGALACTURONASE"/>
    <property type="match status" value="1"/>
</dbReference>
<dbReference type="Proteomes" id="UP001604277">
    <property type="component" value="Unassembled WGS sequence"/>
</dbReference>
<keyword evidence="6 9" id="KW-0326">Glycosidase</keyword>
<dbReference type="SUPFAM" id="SSF51126">
    <property type="entry name" value="Pectin lyase-like"/>
    <property type="match status" value="1"/>
</dbReference>
<dbReference type="InterPro" id="IPR011050">
    <property type="entry name" value="Pectin_lyase_fold/virulence"/>
</dbReference>
<dbReference type="GO" id="GO:0071555">
    <property type="term" value="P:cell wall organization"/>
    <property type="evidence" value="ECO:0007669"/>
    <property type="project" value="UniProtKB-KW"/>
</dbReference>
<dbReference type="InterPro" id="IPR000743">
    <property type="entry name" value="Glyco_hydro_28"/>
</dbReference>
<name>A0ABD1V0V1_9LAMI</name>
<keyword evidence="3" id="KW-0134">Cell wall</keyword>
<comment type="similarity">
    <text evidence="2 9">Belongs to the glycosyl hydrolase 28 family.</text>
</comment>
<proteinExistence type="inferred from homology"/>
<comment type="subcellular location">
    <subcellularLocation>
        <location evidence="1">Secreted</location>
        <location evidence="1">Cell wall</location>
    </subcellularLocation>
</comment>
<dbReference type="Gene3D" id="2.160.20.10">
    <property type="entry name" value="Single-stranded right-handed beta-helix, Pectin lyase-like"/>
    <property type="match status" value="1"/>
</dbReference>
<protein>
    <submittedName>
        <fullName evidence="10">Pectin lyase-like superfamily protein</fullName>
    </submittedName>
</protein>
<evidence type="ECO:0000256" key="2">
    <source>
        <dbReference type="ARBA" id="ARBA00008834"/>
    </source>
</evidence>
<dbReference type="PANTHER" id="PTHR31375">
    <property type="match status" value="1"/>
</dbReference>
<keyword evidence="7" id="KW-0961">Cell wall biogenesis/degradation</keyword>
<evidence type="ECO:0000256" key="4">
    <source>
        <dbReference type="ARBA" id="ARBA00022525"/>
    </source>
</evidence>
<evidence type="ECO:0000256" key="3">
    <source>
        <dbReference type="ARBA" id="ARBA00022512"/>
    </source>
</evidence>
<evidence type="ECO:0000256" key="6">
    <source>
        <dbReference type="ARBA" id="ARBA00023295"/>
    </source>
</evidence>
<evidence type="ECO:0000256" key="1">
    <source>
        <dbReference type="ARBA" id="ARBA00004191"/>
    </source>
</evidence>
<accession>A0ABD1V0V1</accession>
<evidence type="ECO:0000256" key="5">
    <source>
        <dbReference type="ARBA" id="ARBA00022801"/>
    </source>
</evidence>
<evidence type="ECO:0000313" key="10">
    <source>
        <dbReference type="EMBL" id="KAL2530603.1"/>
    </source>
</evidence>
<evidence type="ECO:0000256" key="8">
    <source>
        <dbReference type="PROSITE-ProRule" id="PRU10052"/>
    </source>
</evidence>
<evidence type="ECO:0000256" key="9">
    <source>
        <dbReference type="RuleBase" id="RU361169"/>
    </source>
</evidence>
<reference evidence="11" key="1">
    <citation type="submission" date="2024-07" db="EMBL/GenBank/DDBJ databases">
        <title>Two chromosome-level genome assemblies of Korean endemic species Abeliophyllum distichum and Forsythia ovata (Oleaceae).</title>
        <authorList>
            <person name="Jang H."/>
        </authorList>
    </citation>
    <scope>NUCLEOTIDE SEQUENCE [LARGE SCALE GENOMIC DNA]</scope>
</reference>
<dbReference type="AlphaFoldDB" id="A0ABD1V0V1"/>
<evidence type="ECO:0000313" key="11">
    <source>
        <dbReference type="Proteomes" id="UP001604277"/>
    </source>
</evidence>
<organism evidence="10 11">
    <name type="scientific">Forsythia ovata</name>
    <dbReference type="NCBI Taxonomy" id="205694"/>
    <lineage>
        <taxon>Eukaryota</taxon>
        <taxon>Viridiplantae</taxon>
        <taxon>Streptophyta</taxon>
        <taxon>Embryophyta</taxon>
        <taxon>Tracheophyta</taxon>
        <taxon>Spermatophyta</taxon>
        <taxon>Magnoliopsida</taxon>
        <taxon>eudicotyledons</taxon>
        <taxon>Gunneridae</taxon>
        <taxon>Pentapetalae</taxon>
        <taxon>asterids</taxon>
        <taxon>lamiids</taxon>
        <taxon>Lamiales</taxon>
        <taxon>Oleaceae</taxon>
        <taxon>Forsythieae</taxon>
        <taxon>Forsythia</taxon>
    </lineage>
</organism>
<keyword evidence="11" id="KW-1185">Reference proteome</keyword>